<dbReference type="EMBL" id="WXEW01000009">
    <property type="protein sequence ID" value="NAS25839.1"/>
    <property type="molecule type" value="Genomic_DNA"/>
</dbReference>
<reference evidence="2 3" key="1">
    <citation type="submission" date="2020-01" db="EMBL/GenBank/DDBJ databases">
        <title>Herbidospora sp. NEAU-GS84 nov., a novel actinomycete isolated from soil.</title>
        <authorList>
            <person name="Han L."/>
        </authorList>
    </citation>
    <scope>NUCLEOTIDE SEQUENCE [LARGE SCALE GENOMIC DNA]</scope>
    <source>
        <strain evidence="2 3">NEAU-GS84</strain>
    </source>
</reference>
<keyword evidence="3" id="KW-1185">Reference proteome</keyword>
<proteinExistence type="predicted"/>
<feature type="transmembrane region" description="Helical" evidence="1">
    <location>
        <begin position="34"/>
        <end position="57"/>
    </location>
</feature>
<keyword evidence="1" id="KW-0472">Membrane</keyword>
<gene>
    <name evidence="2" type="ORF">GT755_29675</name>
</gene>
<evidence type="ECO:0000256" key="1">
    <source>
        <dbReference type="SAM" id="Phobius"/>
    </source>
</evidence>
<keyword evidence="1" id="KW-0812">Transmembrane</keyword>
<keyword evidence="1" id="KW-1133">Transmembrane helix</keyword>
<sequence length="88" mass="9493">MLHGNVSTMLLAVAVVWALLGRYREGPVVFALGLLMTFVGNSWAHLVAALVIAVILVRCSWQEARVNRRTLGFVAAALGMTAFLVVVI</sequence>
<evidence type="ECO:0000313" key="2">
    <source>
        <dbReference type="EMBL" id="NAS25839.1"/>
    </source>
</evidence>
<feature type="transmembrane region" description="Helical" evidence="1">
    <location>
        <begin position="69"/>
        <end position="87"/>
    </location>
</feature>
<dbReference type="RefSeq" id="WP_161482872.1">
    <property type="nucleotide sequence ID" value="NZ_WXEW01000009.1"/>
</dbReference>
<dbReference type="AlphaFoldDB" id="A0A7C9JZG6"/>
<dbReference type="Proteomes" id="UP000479526">
    <property type="component" value="Unassembled WGS sequence"/>
</dbReference>
<accession>A0A7C9JZG6</accession>
<organism evidence="2 3">
    <name type="scientific">Herbidospora solisilvae</name>
    <dbReference type="NCBI Taxonomy" id="2696284"/>
    <lineage>
        <taxon>Bacteria</taxon>
        <taxon>Bacillati</taxon>
        <taxon>Actinomycetota</taxon>
        <taxon>Actinomycetes</taxon>
        <taxon>Streptosporangiales</taxon>
        <taxon>Streptosporangiaceae</taxon>
        <taxon>Herbidospora</taxon>
    </lineage>
</organism>
<name>A0A7C9JZG6_9ACTN</name>
<comment type="caution">
    <text evidence="2">The sequence shown here is derived from an EMBL/GenBank/DDBJ whole genome shotgun (WGS) entry which is preliminary data.</text>
</comment>
<evidence type="ECO:0000313" key="3">
    <source>
        <dbReference type="Proteomes" id="UP000479526"/>
    </source>
</evidence>
<protein>
    <submittedName>
        <fullName evidence="2">Uncharacterized protein</fullName>
    </submittedName>
</protein>